<dbReference type="InterPro" id="IPR031322">
    <property type="entry name" value="Shikimate/glucono_kinase"/>
</dbReference>
<keyword evidence="4" id="KW-0028">Amino-acid biosynthesis</keyword>
<dbReference type="PROSITE" id="PS01128">
    <property type="entry name" value="SHIKIMATE_KINASE"/>
    <property type="match status" value="1"/>
</dbReference>
<evidence type="ECO:0000256" key="5">
    <source>
        <dbReference type="ARBA" id="ARBA00022679"/>
    </source>
</evidence>
<feature type="region of interest" description="Disordered" evidence="11">
    <location>
        <begin position="248"/>
        <end position="268"/>
    </location>
</feature>
<dbReference type="GO" id="GO:0005524">
    <property type="term" value="F:ATP binding"/>
    <property type="evidence" value="ECO:0007669"/>
    <property type="project" value="UniProtKB-KW"/>
</dbReference>
<dbReference type="InterPro" id="IPR023000">
    <property type="entry name" value="Shikimate_kinase_CS"/>
</dbReference>
<dbReference type="GO" id="GO:0005829">
    <property type="term" value="C:cytosol"/>
    <property type="evidence" value="ECO:0007669"/>
    <property type="project" value="TreeGrafter"/>
</dbReference>
<proteinExistence type="inferred from homology"/>
<dbReference type="AlphaFoldDB" id="A0A9W7E1E4"/>
<accession>A0A9W7E1E4</accession>
<evidence type="ECO:0000256" key="4">
    <source>
        <dbReference type="ARBA" id="ARBA00022605"/>
    </source>
</evidence>
<dbReference type="PRINTS" id="PR01100">
    <property type="entry name" value="SHIKIMTKNASE"/>
</dbReference>
<evidence type="ECO:0000256" key="10">
    <source>
        <dbReference type="ARBA" id="ARBA00048567"/>
    </source>
</evidence>
<organism evidence="12 13">
    <name type="scientific">Triparma laevis f. longispina</name>
    <dbReference type="NCBI Taxonomy" id="1714387"/>
    <lineage>
        <taxon>Eukaryota</taxon>
        <taxon>Sar</taxon>
        <taxon>Stramenopiles</taxon>
        <taxon>Ochrophyta</taxon>
        <taxon>Bolidophyceae</taxon>
        <taxon>Parmales</taxon>
        <taxon>Triparmaceae</taxon>
        <taxon>Triparma</taxon>
    </lineage>
</organism>
<keyword evidence="5" id="KW-0808">Transferase</keyword>
<sequence>MSPPRLNPIHPKFTKPNPLPPSHSVGGFDYQPDDDIPDNPLTSSKPPPPNPLDDPTSPDSLTPDPARLLSPRLGGTNLYLIGLMGSGKSAIAQTLALRMGSYTFIDTDQVITNLLPDDKSIAEFFEEEGEEEFRKIETQVLAGVHGYVRCVVSTGGGIVCAPQNWSKLQTGIVVFLDPDLDVIASRLENDTTRPLLAGSTPIREKLSSIMSTRRKMYEQADVTVKIGGEGVEQVVDMVVRECHKFIDENPPKQYQQPEEGGESKESKE</sequence>
<dbReference type="HAMAP" id="MF_00109">
    <property type="entry name" value="Shikimate_kinase"/>
    <property type="match status" value="1"/>
</dbReference>
<keyword evidence="6" id="KW-0547">Nucleotide-binding</keyword>
<evidence type="ECO:0000256" key="9">
    <source>
        <dbReference type="ARBA" id="ARBA00023141"/>
    </source>
</evidence>
<dbReference type="GO" id="GO:0008652">
    <property type="term" value="P:amino acid biosynthetic process"/>
    <property type="evidence" value="ECO:0007669"/>
    <property type="project" value="UniProtKB-KW"/>
</dbReference>
<dbReference type="Gene3D" id="3.40.50.300">
    <property type="entry name" value="P-loop containing nucleotide triphosphate hydrolases"/>
    <property type="match status" value="1"/>
</dbReference>
<comment type="caution">
    <text evidence="12">The sequence shown here is derived from an EMBL/GenBank/DDBJ whole genome shotgun (WGS) entry which is preliminary data.</text>
</comment>
<comment type="pathway">
    <text evidence="1">Metabolic intermediate biosynthesis; chorismate biosynthesis; chorismate from D-erythrose 4-phosphate and phosphoenolpyruvate: step 5/7.</text>
</comment>
<dbReference type="OrthoDB" id="197068at2759"/>
<evidence type="ECO:0000256" key="2">
    <source>
        <dbReference type="ARBA" id="ARBA00006997"/>
    </source>
</evidence>
<dbReference type="PANTHER" id="PTHR21087">
    <property type="entry name" value="SHIKIMATE KINASE"/>
    <property type="match status" value="1"/>
</dbReference>
<dbReference type="EC" id="2.7.1.71" evidence="3"/>
<protein>
    <recommendedName>
        <fullName evidence="3">shikimate kinase</fullName>
        <ecNumber evidence="3">2.7.1.71</ecNumber>
    </recommendedName>
</protein>
<feature type="compositionally biased region" description="Low complexity" evidence="11">
    <location>
        <begin position="53"/>
        <end position="65"/>
    </location>
</feature>
<dbReference type="GO" id="GO:0009073">
    <property type="term" value="P:aromatic amino acid family biosynthetic process"/>
    <property type="evidence" value="ECO:0007669"/>
    <property type="project" value="UniProtKB-KW"/>
</dbReference>
<evidence type="ECO:0000256" key="6">
    <source>
        <dbReference type="ARBA" id="ARBA00022741"/>
    </source>
</evidence>
<dbReference type="InterPro" id="IPR027417">
    <property type="entry name" value="P-loop_NTPase"/>
</dbReference>
<feature type="region of interest" description="Disordered" evidence="11">
    <location>
        <begin position="1"/>
        <end position="68"/>
    </location>
</feature>
<comment type="similarity">
    <text evidence="2">Belongs to the shikimate kinase family.</text>
</comment>
<evidence type="ECO:0000313" key="12">
    <source>
        <dbReference type="EMBL" id="GMH64444.1"/>
    </source>
</evidence>
<keyword evidence="7" id="KW-0418">Kinase</keyword>
<evidence type="ECO:0000256" key="3">
    <source>
        <dbReference type="ARBA" id="ARBA00012154"/>
    </source>
</evidence>
<gene>
    <name evidence="12" type="ORF">TrLO_g8300</name>
</gene>
<dbReference type="Proteomes" id="UP001165122">
    <property type="component" value="Unassembled WGS sequence"/>
</dbReference>
<dbReference type="CDD" id="cd00464">
    <property type="entry name" value="SK"/>
    <property type="match status" value="1"/>
</dbReference>
<dbReference type="GO" id="GO:0004765">
    <property type="term" value="F:shikimate kinase activity"/>
    <property type="evidence" value="ECO:0007669"/>
    <property type="project" value="UniProtKB-EC"/>
</dbReference>
<evidence type="ECO:0000313" key="13">
    <source>
        <dbReference type="Proteomes" id="UP001165122"/>
    </source>
</evidence>
<keyword evidence="8" id="KW-0067">ATP-binding</keyword>
<name>A0A9W7E1E4_9STRA</name>
<keyword evidence="13" id="KW-1185">Reference proteome</keyword>
<dbReference type="PANTHER" id="PTHR21087:SF16">
    <property type="entry name" value="SHIKIMATE KINASE 1, CHLOROPLASTIC"/>
    <property type="match status" value="1"/>
</dbReference>
<comment type="catalytic activity">
    <reaction evidence="10">
        <text>shikimate + ATP = 3-phosphoshikimate + ADP + H(+)</text>
        <dbReference type="Rhea" id="RHEA:13121"/>
        <dbReference type="ChEBI" id="CHEBI:15378"/>
        <dbReference type="ChEBI" id="CHEBI:30616"/>
        <dbReference type="ChEBI" id="CHEBI:36208"/>
        <dbReference type="ChEBI" id="CHEBI:145989"/>
        <dbReference type="ChEBI" id="CHEBI:456216"/>
        <dbReference type="EC" id="2.7.1.71"/>
    </reaction>
</comment>
<dbReference type="Pfam" id="PF01202">
    <property type="entry name" value="SKI"/>
    <property type="match status" value="1"/>
</dbReference>
<dbReference type="EMBL" id="BRXW01000542">
    <property type="protein sequence ID" value="GMH64444.1"/>
    <property type="molecule type" value="Genomic_DNA"/>
</dbReference>
<evidence type="ECO:0000256" key="7">
    <source>
        <dbReference type="ARBA" id="ARBA00022777"/>
    </source>
</evidence>
<evidence type="ECO:0000256" key="11">
    <source>
        <dbReference type="SAM" id="MobiDB-lite"/>
    </source>
</evidence>
<reference evidence="13" key="1">
    <citation type="journal article" date="2023" name="Commun. Biol.">
        <title>Genome analysis of Parmales, the sister group of diatoms, reveals the evolutionary specialization of diatoms from phago-mixotrophs to photoautotrophs.</title>
        <authorList>
            <person name="Ban H."/>
            <person name="Sato S."/>
            <person name="Yoshikawa S."/>
            <person name="Yamada K."/>
            <person name="Nakamura Y."/>
            <person name="Ichinomiya M."/>
            <person name="Sato N."/>
            <person name="Blanc-Mathieu R."/>
            <person name="Endo H."/>
            <person name="Kuwata A."/>
            <person name="Ogata H."/>
        </authorList>
    </citation>
    <scope>NUCLEOTIDE SEQUENCE [LARGE SCALE GENOMIC DNA]</scope>
    <source>
        <strain evidence="13">NIES 3700</strain>
    </source>
</reference>
<dbReference type="InterPro" id="IPR000623">
    <property type="entry name" value="Shikimate_kinase/TSH1"/>
</dbReference>
<keyword evidence="9" id="KW-0057">Aromatic amino acid biosynthesis</keyword>
<evidence type="ECO:0000256" key="1">
    <source>
        <dbReference type="ARBA" id="ARBA00004842"/>
    </source>
</evidence>
<evidence type="ECO:0000256" key="8">
    <source>
        <dbReference type="ARBA" id="ARBA00022840"/>
    </source>
</evidence>
<dbReference type="SUPFAM" id="SSF52540">
    <property type="entry name" value="P-loop containing nucleoside triphosphate hydrolases"/>
    <property type="match status" value="1"/>
</dbReference>